<keyword evidence="8" id="KW-0547">Nucleotide-binding</keyword>
<dbReference type="PANTHER" id="PTHR44936:SF10">
    <property type="entry name" value="SENSOR PROTEIN RSTB"/>
    <property type="match status" value="1"/>
</dbReference>
<dbReference type="Gene3D" id="3.30.450.20">
    <property type="entry name" value="PAS domain"/>
    <property type="match status" value="1"/>
</dbReference>
<dbReference type="PRINTS" id="PR00344">
    <property type="entry name" value="BCTRLSENSOR"/>
</dbReference>
<dbReference type="InterPro" id="IPR050980">
    <property type="entry name" value="2C_sensor_his_kinase"/>
</dbReference>
<evidence type="ECO:0000256" key="2">
    <source>
        <dbReference type="ARBA" id="ARBA00004651"/>
    </source>
</evidence>
<evidence type="ECO:0000313" key="17">
    <source>
        <dbReference type="Proteomes" id="UP001597492"/>
    </source>
</evidence>
<dbReference type="SUPFAM" id="SSF55874">
    <property type="entry name" value="ATPase domain of HSP90 chaperone/DNA topoisomerase II/histidine kinase"/>
    <property type="match status" value="1"/>
</dbReference>
<evidence type="ECO:0000256" key="7">
    <source>
        <dbReference type="ARBA" id="ARBA00022692"/>
    </source>
</evidence>
<evidence type="ECO:0000256" key="14">
    <source>
        <dbReference type="SAM" id="Phobius"/>
    </source>
</evidence>
<evidence type="ECO:0000256" key="8">
    <source>
        <dbReference type="ARBA" id="ARBA00022741"/>
    </source>
</evidence>
<evidence type="ECO:0000256" key="4">
    <source>
        <dbReference type="ARBA" id="ARBA00022475"/>
    </source>
</evidence>
<dbReference type="InterPro" id="IPR003594">
    <property type="entry name" value="HATPase_dom"/>
</dbReference>
<feature type="transmembrane region" description="Helical" evidence="14">
    <location>
        <begin position="169"/>
        <end position="190"/>
    </location>
</feature>
<dbReference type="InterPro" id="IPR033463">
    <property type="entry name" value="sCache_3"/>
</dbReference>
<sequence>MRRAGSGWSVATLTFAIAVALALSFAAVTSVYLVVDARADARHDAVTATSAVSATLADWPVVREALASDDATSILQPVVDRVSNDTHVDFVTIMRPDGTRVTHPLEGKVGEAYLGTIPTVPEPLSEEYVGSLGASVRTIVPVLDGDRVVGWVSSGITIRSIDAGLGQRLAVVAGVAVGILLIGLAGALYARRWMREIAGDLPASTLRDAVSSSESLRTLTSAMRAQAHEHGNRIHAAVGLLELGRTDDAIELLTETSARQQSLADVVALGSRFDPAVQALLLGKAADAAERGIEWSLEISPEAPRSRLRPVDAVSVCGNLIDNALEAAAAGPESRWVEVSIEAGEGNQLVVAVADSGPGLPPGLEERVFEEGVSTKPAGAAGRGVGLALVRSIVTAAGGSVDVTANPTVFTVTIPGRDEAPGDQEDGQ</sequence>
<dbReference type="SUPFAM" id="SSF55890">
    <property type="entry name" value="Sporulation response regulatory protein Spo0B"/>
    <property type="match status" value="1"/>
</dbReference>
<evidence type="ECO:0000313" key="16">
    <source>
        <dbReference type="EMBL" id="MFD2757850.1"/>
    </source>
</evidence>
<comment type="subcellular location">
    <subcellularLocation>
        <location evidence="2">Cell membrane</location>
        <topology evidence="2">Multi-pass membrane protein</topology>
    </subcellularLocation>
</comment>
<comment type="caution">
    <text evidence="16">The sequence shown here is derived from an EMBL/GenBank/DDBJ whole genome shotgun (WGS) entry which is preliminary data.</text>
</comment>
<name>A0ABW5UX76_9MICO</name>
<dbReference type="EMBL" id="JBHUNE010000003">
    <property type="protein sequence ID" value="MFD2757850.1"/>
    <property type="molecule type" value="Genomic_DNA"/>
</dbReference>
<feature type="domain" description="Histidine kinase" evidence="15">
    <location>
        <begin position="211"/>
        <end position="418"/>
    </location>
</feature>
<proteinExistence type="predicted"/>
<dbReference type="SUPFAM" id="SSF103190">
    <property type="entry name" value="Sensory domain-like"/>
    <property type="match status" value="1"/>
</dbReference>
<gene>
    <name evidence="16" type="ORF">ACFSW7_05610</name>
</gene>
<dbReference type="Gene3D" id="3.30.565.10">
    <property type="entry name" value="Histidine kinase-like ATPase, C-terminal domain"/>
    <property type="match status" value="1"/>
</dbReference>
<dbReference type="InterPro" id="IPR036890">
    <property type="entry name" value="HATPase_C_sf"/>
</dbReference>
<dbReference type="EC" id="2.7.13.3" evidence="3"/>
<keyword evidence="17" id="KW-1185">Reference proteome</keyword>
<keyword evidence="6" id="KW-0808">Transferase</keyword>
<evidence type="ECO:0000256" key="5">
    <source>
        <dbReference type="ARBA" id="ARBA00022553"/>
    </source>
</evidence>
<dbReference type="PANTHER" id="PTHR44936">
    <property type="entry name" value="SENSOR PROTEIN CREC"/>
    <property type="match status" value="1"/>
</dbReference>
<keyword evidence="13 14" id="KW-0472">Membrane</keyword>
<dbReference type="Pfam" id="PF17203">
    <property type="entry name" value="sCache_3_2"/>
    <property type="match status" value="1"/>
</dbReference>
<dbReference type="SMART" id="SM00387">
    <property type="entry name" value="HATPase_c"/>
    <property type="match status" value="1"/>
</dbReference>
<evidence type="ECO:0000256" key="1">
    <source>
        <dbReference type="ARBA" id="ARBA00000085"/>
    </source>
</evidence>
<evidence type="ECO:0000256" key="11">
    <source>
        <dbReference type="ARBA" id="ARBA00022989"/>
    </source>
</evidence>
<reference evidence="17" key="1">
    <citation type="journal article" date="2019" name="Int. J. Syst. Evol. Microbiol.">
        <title>The Global Catalogue of Microorganisms (GCM) 10K type strain sequencing project: providing services to taxonomists for standard genome sequencing and annotation.</title>
        <authorList>
            <consortium name="The Broad Institute Genomics Platform"/>
            <consortium name="The Broad Institute Genome Sequencing Center for Infectious Disease"/>
            <person name="Wu L."/>
            <person name="Ma J."/>
        </authorList>
    </citation>
    <scope>NUCLEOTIDE SEQUENCE [LARGE SCALE GENOMIC DNA]</scope>
    <source>
        <strain evidence="17">TISTR 1514</strain>
    </source>
</reference>
<evidence type="ECO:0000256" key="9">
    <source>
        <dbReference type="ARBA" id="ARBA00022777"/>
    </source>
</evidence>
<keyword evidence="7 14" id="KW-0812">Transmembrane</keyword>
<evidence type="ECO:0000256" key="3">
    <source>
        <dbReference type="ARBA" id="ARBA00012438"/>
    </source>
</evidence>
<evidence type="ECO:0000256" key="10">
    <source>
        <dbReference type="ARBA" id="ARBA00022840"/>
    </source>
</evidence>
<keyword evidence="12" id="KW-0902">Two-component regulatory system</keyword>
<protein>
    <recommendedName>
        <fullName evidence="3">histidine kinase</fullName>
        <ecNumber evidence="3">2.7.13.3</ecNumber>
    </recommendedName>
</protein>
<evidence type="ECO:0000259" key="15">
    <source>
        <dbReference type="PROSITE" id="PS50109"/>
    </source>
</evidence>
<keyword evidence="11 14" id="KW-1133">Transmembrane helix</keyword>
<dbReference type="InterPro" id="IPR005467">
    <property type="entry name" value="His_kinase_dom"/>
</dbReference>
<accession>A0ABW5UX76</accession>
<dbReference type="PROSITE" id="PS50109">
    <property type="entry name" value="HIS_KIN"/>
    <property type="match status" value="1"/>
</dbReference>
<dbReference type="RefSeq" id="WP_019618162.1">
    <property type="nucleotide sequence ID" value="NZ_JBHUNE010000003.1"/>
</dbReference>
<keyword evidence="9" id="KW-0418">Kinase</keyword>
<evidence type="ECO:0000256" key="12">
    <source>
        <dbReference type="ARBA" id="ARBA00023012"/>
    </source>
</evidence>
<dbReference type="InterPro" id="IPR004358">
    <property type="entry name" value="Sig_transdc_His_kin-like_C"/>
</dbReference>
<comment type="catalytic activity">
    <reaction evidence="1">
        <text>ATP + protein L-histidine = ADP + protein N-phospho-L-histidine.</text>
        <dbReference type="EC" id="2.7.13.3"/>
    </reaction>
</comment>
<keyword evidence="10 16" id="KW-0067">ATP-binding</keyword>
<keyword evidence="5" id="KW-0597">Phosphoprotein</keyword>
<dbReference type="InterPro" id="IPR029151">
    <property type="entry name" value="Sensor-like_sf"/>
</dbReference>
<dbReference type="Proteomes" id="UP001597492">
    <property type="component" value="Unassembled WGS sequence"/>
</dbReference>
<dbReference type="GO" id="GO:0005524">
    <property type="term" value="F:ATP binding"/>
    <property type="evidence" value="ECO:0007669"/>
    <property type="project" value="UniProtKB-KW"/>
</dbReference>
<dbReference type="InterPro" id="IPR016120">
    <property type="entry name" value="Sig_transdc_His_kin_SpoOB"/>
</dbReference>
<keyword evidence="4" id="KW-1003">Cell membrane</keyword>
<dbReference type="Pfam" id="PF02518">
    <property type="entry name" value="HATPase_c"/>
    <property type="match status" value="1"/>
</dbReference>
<evidence type="ECO:0000256" key="6">
    <source>
        <dbReference type="ARBA" id="ARBA00022679"/>
    </source>
</evidence>
<organism evidence="16 17">
    <name type="scientific">Gulosibacter faecalis</name>
    <dbReference type="NCBI Taxonomy" id="272240"/>
    <lineage>
        <taxon>Bacteria</taxon>
        <taxon>Bacillati</taxon>
        <taxon>Actinomycetota</taxon>
        <taxon>Actinomycetes</taxon>
        <taxon>Micrococcales</taxon>
        <taxon>Microbacteriaceae</taxon>
        <taxon>Gulosibacter</taxon>
    </lineage>
</organism>
<evidence type="ECO:0000256" key="13">
    <source>
        <dbReference type="ARBA" id="ARBA00023136"/>
    </source>
</evidence>